<comment type="cofactor">
    <cofactor evidence="1 6">
        <name>pyridoxal 5'-phosphate</name>
        <dbReference type="ChEBI" id="CHEBI:597326"/>
    </cofactor>
</comment>
<dbReference type="Gene3D" id="3.90.1150.10">
    <property type="entry name" value="Aspartate Aminotransferase, domain 1"/>
    <property type="match status" value="1"/>
</dbReference>
<dbReference type="GO" id="GO:0008483">
    <property type="term" value="F:transaminase activity"/>
    <property type="evidence" value="ECO:0007669"/>
    <property type="project" value="UniProtKB-KW"/>
</dbReference>
<keyword evidence="4 6" id="KW-0808">Transferase</keyword>
<name>A0A562J4R7_9FIRM</name>
<dbReference type="InterPro" id="IPR015422">
    <property type="entry name" value="PyrdxlP-dep_Trfase_small"/>
</dbReference>
<dbReference type="InterPro" id="IPR004838">
    <property type="entry name" value="NHTrfase_class1_PyrdxlP-BS"/>
</dbReference>
<reference evidence="8 9" key="1">
    <citation type="submission" date="2019-07" db="EMBL/GenBank/DDBJ databases">
        <title>Genomic Encyclopedia of Type Strains, Phase I: the one thousand microbial genomes (KMG-I) project.</title>
        <authorList>
            <person name="Kyrpides N."/>
        </authorList>
    </citation>
    <scope>NUCLEOTIDE SEQUENCE [LARGE SCALE GENOMIC DNA]</scope>
    <source>
        <strain evidence="8 9">DSM 13558</strain>
    </source>
</reference>
<dbReference type="EC" id="2.6.1.-" evidence="6"/>
<gene>
    <name evidence="8" type="ORF">LY60_03033</name>
</gene>
<accession>A0A562J4R7</accession>
<dbReference type="GO" id="GO:0006520">
    <property type="term" value="P:amino acid metabolic process"/>
    <property type="evidence" value="ECO:0007669"/>
    <property type="project" value="InterPro"/>
</dbReference>
<dbReference type="CDD" id="cd00609">
    <property type="entry name" value="AAT_like"/>
    <property type="match status" value="1"/>
</dbReference>
<dbReference type="RefSeq" id="WP_145085535.1">
    <property type="nucleotide sequence ID" value="NZ_VLKH01000010.1"/>
</dbReference>
<evidence type="ECO:0000256" key="2">
    <source>
        <dbReference type="ARBA" id="ARBA00007441"/>
    </source>
</evidence>
<keyword evidence="9" id="KW-1185">Reference proteome</keyword>
<evidence type="ECO:0000256" key="3">
    <source>
        <dbReference type="ARBA" id="ARBA00022576"/>
    </source>
</evidence>
<dbReference type="PROSITE" id="PS00105">
    <property type="entry name" value="AA_TRANSFER_CLASS_1"/>
    <property type="match status" value="1"/>
</dbReference>
<evidence type="ECO:0000313" key="8">
    <source>
        <dbReference type="EMBL" id="TWH78191.1"/>
    </source>
</evidence>
<proteinExistence type="inferred from homology"/>
<organism evidence="8 9">
    <name type="scientific">Sedimentibacter saalensis</name>
    <dbReference type="NCBI Taxonomy" id="130788"/>
    <lineage>
        <taxon>Bacteria</taxon>
        <taxon>Bacillati</taxon>
        <taxon>Bacillota</taxon>
        <taxon>Tissierellia</taxon>
        <taxon>Sedimentibacter</taxon>
    </lineage>
</organism>
<comment type="caution">
    <text evidence="8">The sequence shown here is derived from an EMBL/GenBank/DDBJ whole genome shotgun (WGS) entry which is preliminary data.</text>
</comment>
<dbReference type="Pfam" id="PF00155">
    <property type="entry name" value="Aminotran_1_2"/>
    <property type="match status" value="1"/>
</dbReference>
<evidence type="ECO:0000256" key="4">
    <source>
        <dbReference type="ARBA" id="ARBA00022679"/>
    </source>
</evidence>
<dbReference type="InterPro" id="IPR004839">
    <property type="entry name" value="Aminotransferase_I/II_large"/>
</dbReference>
<dbReference type="SUPFAM" id="SSF53383">
    <property type="entry name" value="PLP-dependent transferases"/>
    <property type="match status" value="1"/>
</dbReference>
<dbReference type="GO" id="GO:0030170">
    <property type="term" value="F:pyridoxal phosphate binding"/>
    <property type="evidence" value="ECO:0007669"/>
    <property type="project" value="InterPro"/>
</dbReference>
<evidence type="ECO:0000256" key="5">
    <source>
        <dbReference type="ARBA" id="ARBA00022898"/>
    </source>
</evidence>
<dbReference type="Proteomes" id="UP000315343">
    <property type="component" value="Unassembled WGS sequence"/>
</dbReference>
<dbReference type="EMBL" id="VLKH01000010">
    <property type="protein sequence ID" value="TWH78191.1"/>
    <property type="molecule type" value="Genomic_DNA"/>
</dbReference>
<sequence length="392" mass="43905">MITISDNTKAIKHSKIRDMFNRSLKYDNVISFAIGEPDFTASEEVVLAGCNAIIEGKSKYSENTGIMPLRMTISNYLYNEIGVEYDPISEITVTTGAMCGIYQVLKVMLNPGDEVIVIEPYWTNYIQQIIMCYGVPISIPADTINGLQPDIKKIRSSVTNRTKAIIINSPCNPTGIVFSNEIIKSIAEIAKEKDIFIISDEVYKHIIFDNLQYKSIASFEDMKKRTLVVDSFSKTYAMTGWRVGYVAGPQQIISNITKLQENITACVSMPSQYAAMAALNGTRNHLNMMISCYKERRDYISKRLESMPGVSYKKSSGTFYAFISIKGTGLSSEEFSIRLLEEKQVVVVPGTAFGNSGEGYIRISFATSMENIQKGMDLMEEFIRGIKHVNKH</sequence>
<keyword evidence="3 6" id="KW-0032">Aminotransferase</keyword>
<dbReference type="AlphaFoldDB" id="A0A562J4R7"/>
<dbReference type="InterPro" id="IPR015421">
    <property type="entry name" value="PyrdxlP-dep_Trfase_major"/>
</dbReference>
<evidence type="ECO:0000256" key="6">
    <source>
        <dbReference type="RuleBase" id="RU000481"/>
    </source>
</evidence>
<keyword evidence="5" id="KW-0663">Pyridoxal phosphate</keyword>
<dbReference type="InterPro" id="IPR015424">
    <property type="entry name" value="PyrdxlP-dep_Trfase"/>
</dbReference>
<comment type="similarity">
    <text evidence="2 6">Belongs to the class-I pyridoxal-phosphate-dependent aminotransferase family.</text>
</comment>
<dbReference type="InterPro" id="IPR050596">
    <property type="entry name" value="AspAT/PAT-like"/>
</dbReference>
<evidence type="ECO:0000313" key="9">
    <source>
        <dbReference type="Proteomes" id="UP000315343"/>
    </source>
</evidence>
<evidence type="ECO:0000256" key="1">
    <source>
        <dbReference type="ARBA" id="ARBA00001933"/>
    </source>
</evidence>
<dbReference type="Gene3D" id="3.40.640.10">
    <property type="entry name" value="Type I PLP-dependent aspartate aminotransferase-like (Major domain)"/>
    <property type="match status" value="1"/>
</dbReference>
<dbReference type="PANTHER" id="PTHR46383">
    <property type="entry name" value="ASPARTATE AMINOTRANSFERASE"/>
    <property type="match status" value="1"/>
</dbReference>
<protein>
    <recommendedName>
        <fullName evidence="6">Aminotransferase</fullName>
        <ecNumber evidence="6">2.6.1.-</ecNumber>
    </recommendedName>
</protein>
<dbReference type="PANTHER" id="PTHR46383:SF1">
    <property type="entry name" value="ASPARTATE AMINOTRANSFERASE"/>
    <property type="match status" value="1"/>
</dbReference>
<dbReference type="FunFam" id="3.40.640.10:FF:000033">
    <property type="entry name" value="Aspartate aminotransferase"/>
    <property type="match status" value="1"/>
</dbReference>
<evidence type="ECO:0000259" key="7">
    <source>
        <dbReference type="Pfam" id="PF00155"/>
    </source>
</evidence>
<dbReference type="OrthoDB" id="9802328at2"/>
<feature type="domain" description="Aminotransferase class I/classII large" evidence="7">
    <location>
        <begin position="28"/>
        <end position="375"/>
    </location>
</feature>